<dbReference type="AlphaFoldDB" id="A0A6F8YLY9"/>
<name>A0A6F8YLY9_9ACTN</name>
<evidence type="ECO:0000256" key="1">
    <source>
        <dbReference type="ARBA" id="ARBA00022737"/>
    </source>
</evidence>
<dbReference type="KEGG" id="psuu:Psuf_043520"/>
<dbReference type="EMBL" id="AP022871">
    <property type="protein sequence ID" value="BCB87039.1"/>
    <property type="molecule type" value="Genomic_DNA"/>
</dbReference>
<dbReference type="CDD" id="cd05008">
    <property type="entry name" value="SIS_GlmS_GlmD_1"/>
    <property type="match status" value="1"/>
</dbReference>
<reference evidence="3 4" key="1">
    <citation type="submission" date="2020-03" db="EMBL/GenBank/DDBJ databases">
        <title>Whole genome shotgun sequence of Phytohabitans suffuscus NBRC 105367.</title>
        <authorList>
            <person name="Komaki H."/>
            <person name="Tamura T."/>
        </authorList>
    </citation>
    <scope>NUCLEOTIDE SEQUENCE [LARGE SCALE GENOMIC DNA]</scope>
    <source>
        <strain evidence="3 4">NBRC 105367</strain>
    </source>
</reference>
<dbReference type="PANTHER" id="PTHR10937:SF8">
    <property type="entry name" value="AMINOTRANSFERASE-RELATED"/>
    <property type="match status" value="1"/>
</dbReference>
<organism evidence="3 4">
    <name type="scientific">Phytohabitans suffuscus</name>
    <dbReference type="NCBI Taxonomy" id="624315"/>
    <lineage>
        <taxon>Bacteria</taxon>
        <taxon>Bacillati</taxon>
        <taxon>Actinomycetota</taxon>
        <taxon>Actinomycetes</taxon>
        <taxon>Micromonosporales</taxon>
        <taxon>Micromonosporaceae</taxon>
    </lineage>
</organism>
<keyword evidence="1" id="KW-0677">Repeat</keyword>
<protein>
    <submittedName>
        <fullName evidence="3">Glutamine-fructose-6-phosphate transaminase</fullName>
    </submittedName>
</protein>
<gene>
    <name evidence="3" type="ORF">Psuf_043520</name>
</gene>
<keyword evidence="4" id="KW-1185">Reference proteome</keyword>
<feature type="domain" description="SIS" evidence="2">
    <location>
        <begin position="35"/>
        <end position="177"/>
    </location>
</feature>
<dbReference type="InterPro" id="IPR035490">
    <property type="entry name" value="GlmS/FrlB_SIS"/>
</dbReference>
<evidence type="ECO:0000313" key="3">
    <source>
        <dbReference type="EMBL" id="BCB87039.1"/>
    </source>
</evidence>
<accession>A0A6F8YLY9</accession>
<feature type="domain" description="SIS" evidence="2">
    <location>
        <begin position="201"/>
        <end position="332"/>
    </location>
</feature>
<sequence>MVGTPGAGMAADIAEQPEVYARLLEPAHVEAVARAAAVIADRRPRHVVLTARGTSDHAALYGAYLTEIRLGLPAGLASPSAVTVYGARPDLSHALVVGVSQSGGSPDLTEVVRVARESGALTLAITNNPDSPLAGAAELSVDVAAGHERAVAATKTYTAELLALLLLVESVRAGGGRPPAELAALPDLAARVLAGTAPEAAAGRYRFAARLVTTGRGYAYATAREAALKLMETSYLPALAFSGADLLHGPLAMTDPDVPVLAVVGSGPGGEAMGDVLARLRERKADVLTVGARGELAVPDVDERLAPLLDILPLQRLALALALARGEDPDAPRGLKKVTSTL</sequence>
<dbReference type="GO" id="GO:0097367">
    <property type="term" value="F:carbohydrate derivative binding"/>
    <property type="evidence" value="ECO:0007669"/>
    <property type="project" value="InterPro"/>
</dbReference>
<dbReference type="InterPro" id="IPR001347">
    <property type="entry name" value="SIS_dom"/>
</dbReference>
<dbReference type="InterPro" id="IPR046348">
    <property type="entry name" value="SIS_dom_sf"/>
</dbReference>
<dbReference type="PANTHER" id="PTHR10937">
    <property type="entry name" value="GLUCOSAMINE--FRUCTOSE-6-PHOSPHATE AMINOTRANSFERASE, ISOMERIZING"/>
    <property type="match status" value="1"/>
</dbReference>
<dbReference type="PROSITE" id="PS51464">
    <property type="entry name" value="SIS"/>
    <property type="match status" value="2"/>
</dbReference>
<dbReference type="SUPFAM" id="SSF53697">
    <property type="entry name" value="SIS domain"/>
    <property type="match status" value="1"/>
</dbReference>
<evidence type="ECO:0000313" key="4">
    <source>
        <dbReference type="Proteomes" id="UP000503011"/>
    </source>
</evidence>
<dbReference type="InterPro" id="IPR035466">
    <property type="entry name" value="GlmS/AgaS_SIS"/>
</dbReference>
<dbReference type="Gene3D" id="3.40.50.10490">
    <property type="entry name" value="Glucose-6-phosphate isomerase like protein, domain 1"/>
    <property type="match status" value="2"/>
</dbReference>
<dbReference type="Pfam" id="PF01380">
    <property type="entry name" value="SIS"/>
    <property type="match status" value="2"/>
</dbReference>
<dbReference type="CDD" id="cd05009">
    <property type="entry name" value="SIS_GlmS_GlmD_2"/>
    <property type="match status" value="1"/>
</dbReference>
<proteinExistence type="predicted"/>
<dbReference type="Proteomes" id="UP000503011">
    <property type="component" value="Chromosome"/>
</dbReference>
<reference evidence="3 4" key="2">
    <citation type="submission" date="2020-03" db="EMBL/GenBank/DDBJ databases">
        <authorList>
            <person name="Ichikawa N."/>
            <person name="Kimura A."/>
            <person name="Kitahashi Y."/>
            <person name="Uohara A."/>
        </authorList>
    </citation>
    <scope>NUCLEOTIDE SEQUENCE [LARGE SCALE GENOMIC DNA]</scope>
    <source>
        <strain evidence="3 4">NBRC 105367</strain>
    </source>
</reference>
<dbReference type="GO" id="GO:1901135">
    <property type="term" value="P:carbohydrate derivative metabolic process"/>
    <property type="evidence" value="ECO:0007669"/>
    <property type="project" value="InterPro"/>
</dbReference>
<evidence type="ECO:0000259" key="2">
    <source>
        <dbReference type="PROSITE" id="PS51464"/>
    </source>
</evidence>